<organism evidence="1 2">
    <name type="scientific">Striga hermonthica</name>
    <name type="common">Purple witchweed</name>
    <name type="synonym">Buchnera hermonthica</name>
    <dbReference type="NCBI Taxonomy" id="68872"/>
    <lineage>
        <taxon>Eukaryota</taxon>
        <taxon>Viridiplantae</taxon>
        <taxon>Streptophyta</taxon>
        <taxon>Embryophyta</taxon>
        <taxon>Tracheophyta</taxon>
        <taxon>Spermatophyta</taxon>
        <taxon>Magnoliopsida</taxon>
        <taxon>eudicotyledons</taxon>
        <taxon>Gunneridae</taxon>
        <taxon>Pentapetalae</taxon>
        <taxon>asterids</taxon>
        <taxon>lamiids</taxon>
        <taxon>Lamiales</taxon>
        <taxon>Orobanchaceae</taxon>
        <taxon>Buchnereae</taxon>
        <taxon>Striga</taxon>
    </lineage>
</organism>
<protein>
    <submittedName>
        <fullName evidence="1">Uncharacterized protein</fullName>
    </submittedName>
</protein>
<keyword evidence="2" id="KW-1185">Reference proteome</keyword>
<gene>
    <name evidence="1" type="ORF">SHERM_13039</name>
</gene>
<name>A0A9N7MIN1_STRHE</name>
<accession>A0A9N7MIN1</accession>
<comment type="caution">
    <text evidence="1">The sequence shown here is derived from an EMBL/GenBank/DDBJ whole genome shotgun (WGS) entry which is preliminary data.</text>
</comment>
<dbReference type="OrthoDB" id="1936608at2759"/>
<sequence>SINLAKSNIFFSGNTPESVKNSICLILNGIVVAKSSKYLGLPLGIGRNKRDTFSF</sequence>
<dbReference type="EMBL" id="CACSLK010009942">
    <property type="protein sequence ID" value="CAA0812292.1"/>
    <property type="molecule type" value="Genomic_DNA"/>
</dbReference>
<dbReference type="Proteomes" id="UP001153555">
    <property type="component" value="Unassembled WGS sequence"/>
</dbReference>
<proteinExistence type="predicted"/>
<reference evidence="1" key="1">
    <citation type="submission" date="2019-12" db="EMBL/GenBank/DDBJ databases">
        <authorList>
            <person name="Scholes J."/>
        </authorList>
    </citation>
    <scope>NUCLEOTIDE SEQUENCE</scope>
</reference>
<feature type="non-terminal residue" evidence="1">
    <location>
        <position position="1"/>
    </location>
</feature>
<evidence type="ECO:0000313" key="1">
    <source>
        <dbReference type="EMBL" id="CAA0812292.1"/>
    </source>
</evidence>
<feature type="non-terminal residue" evidence="1">
    <location>
        <position position="55"/>
    </location>
</feature>
<dbReference type="AlphaFoldDB" id="A0A9N7MIN1"/>
<evidence type="ECO:0000313" key="2">
    <source>
        <dbReference type="Proteomes" id="UP001153555"/>
    </source>
</evidence>